<evidence type="ECO:0000313" key="3">
    <source>
        <dbReference type="EMBL" id="TDA38748.1"/>
    </source>
</evidence>
<dbReference type="EMBL" id="RXIH01000037">
    <property type="protein sequence ID" value="RZN55704.1"/>
    <property type="molecule type" value="Genomic_DNA"/>
</dbReference>
<name>A0A523BCT9_9CREN</name>
<reference evidence="2 4" key="2">
    <citation type="journal article" date="2019" name="Nat. Microbiol.">
        <title>Wide diversity of methane and short-chain alkane metabolisms in uncultured archaea.</title>
        <authorList>
            <person name="Borrel G."/>
            <person name="Adam P.S."/>
            <person name="McKay L.J."/>
            <person name="Chen L.X."/>
            <person name="Sierra-Garcia I.N."/>
            <person name="Sieber C.M."/>
            <person name="Letourneur Q."/>
            <person name="Ghozlane A."/>
            <person name="Andersen G.L."/>
            <person name="Li W.J."/>
            <person name="Hallam S.J."/>
            <person name="Muyzer G."/>
            <person name="de Oliveira V.M."/>
            <person name="Inskeep W.P."/>
            <person name="Banfield J.F."/>
            <person name="Gribaldo S."/>
        </authorList>
    </citation>
    <scope>NUCLEOTIDE SEQUENCE [LARGE SCALE GENOMIC DNA]</scope>
    <source>
        <strain evidence="2">Verst-YHS</strain>
    </source>
</reference>
<accession>A0A523BCT9</accession>
<dbReference type="InterPro" id="IPR014743">
    <property type="entry name" value="Cl-channel_core"/>
</dbReference>
<dbReference type="Proteomes" id="UP000316080">
    <property type="component" value="Unassembled WGS sequence"/>
</dbReference>
<feature type="transmembrane region" description="Helical" evidence="1">
    <location>
        <begin position="26"/>
        <end position="51"/>
    </location>
</feature>
<evidence type="ECO:0000313" key="2">
    <source>
        <dbReference type="EMBL" id="RZN55704.1"/>
    </source>
</evidence>
<evidence type="ECO:0000313" key="5">
    <source>
        <dbReference type="Proteomes" id="UP000317265"/>
    </source>
</evidence>
<evidence type="ECO:0000313" key="4">
    <source>
        <dbReference type="Proteomes" id="UP000316080"/>
    </source>
</evidence>
<evidence type="ECO:0000256" key="1">
    <source>
        <dbReference type="SAM" id="Phobius"/>
    </source>
</evidence>
<sequence length="65" mass="6789">MLAMAAMLAAANKTFLTSIALVAETIGPGLIISTVISAAVGYFITGNISLYKSQLLSKKAKMKIK</sequence>
<proteinExistence type="predicted"/>
<dbReference type="EMBL" id="QNVI01000043">
    <property type="protein sequence ID" value="TDA38748.1"/>
    <property type="molecule type" value="Genomic_DNA"/>
</dbReference>
<gene>
    <name evidence="3" type="ORF">DSO09_03660</name>
    <name evidence="2" type="ORF">EF809_04680</name>
</gene>
<comment type="caution">
    <text evidence="3">The sequence shown here is derived from an EMBL/GenBank/DDBJ whole genome shotgun (WGS) entry which is preliminary data.</text>
</comment>
<dbReference type="SUPFAM" id="SSF81340">
    <property type="entry name" value="Clc chloride channel"/>
    <property type="match status" value="1"/>
</dbReference>
<keyword evidence="1" id="KW-1133">Transmembrane helix</keyword>
<reference evidence="3 5" key="1">
    <citation type="journal article" date="2019" name="Nat. Microbiol.">
        <title>Expanding anaerobic alkane metabolism in the domain of Archaea.</title>
        <authorList>
            <person name="Wang Y."/>
            <person name="Wegener G."/>
            <person name="Hou J."/>
            <person name="Wang F."/>
            <person name="Xiao X."/>
        </authorList>
    </citation>
    <scope>NUCLEOTIDE SEQUENCE [LARGE SCALE GENOMIC DNA]</scope>
    <source>
        <strain evidence="3">WYZ-LMO11</strain>
    </source>
</reference>
<keyword evidence="1" id="KW-0812">Transmembrane</keyword>
<keyword evidence="1" id="KW-0472">Membrane</keyword>
<organism evidence="3 5">
    <name type="scientific">Thermoproteota archaeon</name>
    <dbReference type="NCBI Taxonomy" id="2056631"/>
    <lineage>
        <taxon>Archaea</taxon>
        <taxon>Thermoproteota</taxon>
    </lineage>
</organism>
<dbReference type="Proteomes" id="UP000317265">
    <property type="component" value="Unassembled WGS sequence"/>
</dbReference>
<dbReference type="AlphaFoldDB" id="A0A523BCT9"/>
<protein>
    <submittedName>
        <fullName evidence="3">Uncharacterized protein</fullName>
    </submittedName>
</protein>